<evidence type="ECO:0000313" key="2">
    <source>
        <dbReference type="Proteomes" id="UP001144256"/>
    </source>
</evidence>
<dbReference type="PANTHER" id="PTHR43649:SF12">
    <property type="entry name" value="DIACETYLCHITOBIOSE BINDING PROTEIN DASA"/>
    <property type="match status" value="1"/>
</dbReference>
<proteinExistence type="predicted"/>
<dbReference type="RefSeq" id="WP_281811242.1">
    <property type="nucleotide sequence ID" value="NZ_BRLB01000001.1"/>
</dbReference>
<organism evidence="1 2">
    <name type="scientific">Vallitalea longa</name>
    <dbReference type="NCBI Taxonomy" id="2936439"/>
    <lineage>
        <taxon>Bacteria</taxon>
        <taxon>Bacillati</taxon>
        <taxon>Bacillota</taxon>
        <taxon>Clostridia</taxon>
        <taxon>Lachnospirales</taxon>
        <taxon>Vallitaleaceae</taxon>
        <taxon>Vallitalea</taxon>
    </lineage>
</organism>
<dbReference type="Proteomes" id="UP001144256">
    <property type="component" value="Unassembled WGS sequence"/>
</dbReference>
<dbReference type="InterPro" id="IPR050490">
    <property type="entry name" value="Bact_solute-bd_prot1"/>
</dbReference>
<keyword evidence="2" id="KW-1185">Reference proteome</keyword>
<sequence length="462" mass="50918">MFRKRFISFVLVGILMGMVFLTGCGSNDNKGNDDTANKETKELTMWTWKVAYIPGFENVAKEYEEKTGIKVNIESFTPDDTYRQKLLAAANGGTLPDVVHIWASAGQGVENALVDLAPKVDSFENEFKSNAFDIITVKEEQVNGWQNDKNASEVLKSLKAGETYGIPLDMGGFFTFYGNKEIMEKAGLEVKAPETWEEFISIMETIKEKTGVAPLAYSGKIPDIWYSFAGCALEVMLNGEEGYQGLLTRTEKFSDPQHLKVLQAFEQLVEKDLLLPGVLTMDIDTADQQFAAGKAAFDLGGSFTMSTLLAMGMNEEDIFTFTVPAIEGSKYPEWTMNPFTLTMLSVSNQSDKQEEALDFIKFMSSKEGAILFANNGFSIPATDLGSDIEKLDPALRNIAESFTDEPAPLSRVPAYPDNFWNHAEWRVHDTMIQKIVAGEATAEEAAKAIDDAAAAEEAAGNK</sequence>
<reference evidence="1" key="1">
    <citation type="submission" date="2022-06" db="EMBL/GenBank/DDBJ databases">
        <title>Vallitalea longa sp. nov., an anaerobic bacterium isolated from marine sediment.</title>
        <authorList>
            <person name="Hirano S."/>
            <person name="Terahara T."/>
            <person name="Mori K."/>
            <person name="Hamada M."/>
            <person name="Matsumoto R."/>
            <person name="Kobayashi T."/>
        </authorList>
    </citation>
    <scope>NUCLEOTIDE SEQUENCE</scope>
    <source>
        <strain evidence="1">SH18-1</strain>
    </source>
</reference>
<dbReference type="EMBL" id="BRLB01000001">
    <property type="protein sequence ID" value="GKX27693.1"/>
    <property type="molecule type" value="Genomic_DNA"/>
</dbReference>
<dbReference type="InterPro" id="IPR006059">
    <property type="entry name" value="SBP"/>
</dbReference>
<protein>
    <submittedName>
        <fullName evidence="1">Uncharacterized protein</fullName>
    </submittedName>
</protein>
<name>A0A9W6DDU9_9FIRM</name>
<dbReference type="Gene3D" id="3.40.190.10">
    <property type="entry name" value="Periplasmic binding protein-like II"/>
    <property type="match status" value="1"/>
</dbReference>
<dbReference type="Pfam" id="PF01547">
    <property type="entry name" value="SBP_bac_1"/>
    <property type="match status" value="1"/>
</dbReference>
<comment type="caution">
    <text evidence="1">The sequence shown here is derived from an EMBL/GenBank/DDBJ whole genome shotgun (WGS) entry which is preliminary data.</text>
</comment>
<dbReference type="AlphaFoldDB" id="A0A9W6DDU9"/>
<dbReference type="PANTHER" id="PTHR43649">
    <property type="entry name" value="ARABINOSE-BINDING PROTEIN-RELATED"/>
    <property type="match status" value="1"/>
</dbReference>
<dbReference type="PROSITE" id="PS51257">
    <property type="entry name" value="PROKAR_LIPOPROTEIN"/>
    <property type="match status" value="1"/>
</dbReference>
<evidence type="ECO:0000313" key="1">
    <source>
        <dbReference type="EMBL" id="GKX27693.1"/>
    </source>
</evidence>
<accession>A0A9W6DDU9</accession>
<dbReference type="SUPFAM" id="SSF53850">
    <property type="entry name" value="Periplasmic binding protein-like II"/>
    <property type="match status" value="1"/>
</dbReference>
<gene>
    <name evidence="1" type="ORF">SH1V18_01730</name>
</gene>